<dbReference type="Gene3D" id="3.40.630.30">
    <property type="match status" value="1"/>
</dbReference>
<dbReference type="InterPro" id="IPR016181">
    <property type="entry name" value="Acyl_CoA_acyltransferase"/>
</dbReference>
<sequence length="421" mass="47606">MTRAAQRLLAIQNALTNISVSDDQKVDNFILPDGAVMTAKADSVSPTNFIHIDGLIVCEYHLLDRTAQLVISAVGTQFENTASHVPSFQVIEILPSSQVSSPQTSRNDISVKDIWATVYALFTLYHDQEIIPVVLSQKINNSEELRSYLLRSGLGRTAHAPTASKEEIYLNRATFWQGAGTRGYHNRGWLPPSSFSVAPFPLIPSFTRTPTVISGHPLRPPKPEPGETLFRRFCPSIGETLEFTYFDLRSGSNTSEHLDTFHRWHNSERVNKAWGERGSLEKHRAYITEVMNDPGVLPVIMSWNGEPMGYAEITYLKENHVAPYIPGGPGDWDRSLHVLVGEDKFRGTVRTNLWHRALIHYCFLADSRTESVMGEPKADNPSIIKVDFDSAMHIRTIFDFPYKRSALFCIPRYRFFRLDLL</sequence>
<feature type="domain" description="Acyltransferase MbtK/IucB-like conserved" evidence="2">
    <location>
        <begin position="250"/>
        <end position="297"/>
    </location>
</feature>
<dbReference type="AlphaFoldDB" id="A0A9P7EYP0"/>
<dbReference type="RefSeq" id="XP_041288959.1">
    <property type="nucleotide sequence ID" value="XM_041438406.1"/>
</dbReference>
<name>A0A9P7EYP0_9AGAM</name>
<dbReference type="PANTHER" id="PTHR31438">
    <property type="entry name" value="LYSINE N-ACYLTRANSFERASE C17G9.06C-RELATED"/>
    <property type="match status" value="1"/>
</dbReference>
<dbReference type="GO" id="GO:0019290">
    <property type="term" value="P:siderophore biosynthetic process"/>
    <property type="evidence" value="ECO:0007669"/>
    <property type="project" value="InterPro"/>
</dbReference>
<proteinExistence type="inferred from homology"/>
<evidence type="ECO:0000313" key="3">
    <source>
        <dbReference type="EMBL" id="KAG2098711.1"/>
    </source>
</evidence>
<evidence type="ECO:0000313" key="4">
    <source>
        <dbReference type="Proteomes" id="UP000823399"/>
    </source>
</evidence>
<gene>
    <name evidence="3" type="ORF">F5147DRAFT_713410</name>
</gene>
<comment type="caution">
    <text evidence="3">The sequence shown here is derived from an EMBL/GenBank/DDBJ whole genome shotgun (WGS) entry which is preliminary data.</text>
</comment>
<dbReference type="Proteomes" id="UP000823399">
    <property type="component" value="Unassembled WGS sequence"/>
</dbReference>
<dbReference type="GO" id="GO:0016410">
    <property type="term" value="F:N-acyltransferase activity"/>
    <property type="evidence" value="ECO:0007669"/>
    <property type="project" value="TreeGrafter"/>
</dbReference>
<dbReference type="OrthoDB" id="4250781at2759"/>
<accession>A0A9P7EYP0</accession>
<dbReference type="SMART" id="SM01006">
    <property type="entry name" value="AlcB"/>
    <property type="match status" value="1"/>
</dbReference>
<dbReference type="InterPro" id="IPR019432">
    <property type="entry name" value="Acyltransferase_MbtK/IucB-like"/>
</dbReference>
<dbReference type="GeneID" id="64700665"/>
<dbReference type="Pfam" id="PF13523">
    <property type="entry name" value="Acetyltransf_8"/>
    <property type="match status" value="1"/>
</dbReference>
<protein>
    <submittedName>
        <fullName evidence="3">Acyl-CoA N-acyltransferase</fullName>
    </submittedName>
</protein>
<organism evidence="3 4">
    <name type="scientific">Suillus discolor</name>
    <dbReference type="NCBI Taxonomy" id="1912936"/>
    <lineage>
        <taxon>Eukaryota</taxon>
        <taxon>Fungi</taxon>
        <taxon>Dikarya</taxon>
        <taxon>Basidiomycota</taxon>
        <taxon>Agaricomycotina</taxon>
        <taxon>Agaricomycetes</taxon>
        <taxon>Agaricomycetidae</taxon>
        <taxon>Boletales</taxon>
        <taxon>Suillineae</taxon>
        <taxon>Suillaceae</taxon>
        <taxon>Suillus</taxon>
    </lineage>
</organism>
<reference evidence="3" key="1">
    <citation type="journal article" date="2020" name="New Phytol.">
        <title>Comparative genomics reveals dynamic genome evolution in host specialist ectomycorrhizal fungi.</title>
        <authorList>
            <person name="Lofgren L.A."/>
            <person name="Nguyen N.H."/>
            <person name="Vilgalys R."/>
            <person name="Ruytinx J."/>
            <person name="Liao H.L."/>
            <person name="Branco S."/>
            <person name="Kuo A."/>
            <person name="LaButti K."/>
            <person name="Lipzen A."/>
            <person name="Andreopoulos W."/>
            <person name="Pangilinan J."/>
            <person name="Riley R."/>
            <person name="Hundley H."/>
            <person name="Na H."/>
            <person name="Barry K."/>
            <person name="Grigoriev I.V."/>
            <person name="Stajich J.E."/>
            <person name="Kennedy P.G."/>
        </authorList>
    </citation>
    <scope>NUCLEOTIDE SEQUENCE</scope>
    <source>
        <strain evidence="3">FC423</strain>
    </source>
</reference>
<dbReference type="PANTHER" id="PTHR31438:SF1">
    <property type="entry name" value="LYSINE N-ACYLTRANSFERASE C17G9.06C-RELATED"/>
    <property type="match status" value="1"/>
</dbReference>
<keyword evidence="4" id="KW-1185">Reference proteome</keyword>
<dbReference type="SUPFAM" id="SSF55729">
    <property type="entry name" value="Acyl-CoA N-acyltransferases (Nat)"/>
    <property type="match status" value="1"/>
</dbReference>
<evidence type="ECO:0000256" key="1">
    <source>
        <dbReference type="ARBA" id="ARBA00009893"/>
    </source>
</evidence>
<comment type="similarity">
    <text evidence="1">Belongs to the lysine N-acyltransferase MbtK family.</text>
</comment>
<dbReference type="EMBL" id="JABBWM010000060">
    <property type="protein sequence ID" value="KAG2098711.1"/>
    <property type="molecule type" value="Genomic_DNA"/>
</dbReference>
<evidence type="ECO:0000259" key="2">
    <source>
        <dbReference type="SMART" id="SM01006"/>
    </source>
</evidence>